<dbReference type="Pfam" id="PF08902">
    <property type="entry name" value="DUF1848"/>
    <property type="match status" value="1"/>
</dbReference>
<dbReference type="EMBL" id="AECV01000016">
    <property type="protein sequence ID" value="EFW29863.1"/>
    <property type="molecule type" value="Genomic_DNA"/>
</dbReference>
<dbReference type="InterPro" id="IPR014998">
    <property type="entry name" value="DUF1848"/>
</dbReference>
<dbReference type="Proteomes" id="UP000004633">
    <property type="component" value="Unassembled WGS sequence"/>
</dbReference>
<comment type="caution">
    <text evidence="1">The sequence shown here is derived from an EMBL/GenBank/DDBJ whole genome shotgun (WGS) entry which is preliminary data.</text>
</comment>
<sequence>MIIHTGMRTDIPAFYTPWLCNRLRAETVCVRNPFDRAQVTRYRLDPAVVDLIGFCTKNPAPMIPHMELLRDFGQLWHVTITPYGRDVEPHVPQWREVTASFRRLSAIVGTHRIVWRYDPIFLHGHYTLDFHRRAFKEMAETLAGTTESVVISFITRYAKTLRNFPGIRAVLPEERREIGACIIETARAHGMTVYPCGGGRELAALGADCGGCMTARIYERALGARLQFPQYVRQRTECDCYLGADIGAYDSCPHLCRYCYATSHAGRMQRNIHTHDPASPFLLGDAEPDDRVHDARQESWLERQEVLF</sequence>
<dbReference type="HOGENOM" id="CLU_069130_0_0_9"/>
<evidence type="ECO:0000313" key="2">
    <source>
        <dbReference type="Proteomes" id="UP000004633"/>
    </source>
</evidence>
<gene>
    <name evidence="1" type="ORF">HMPREF9555_01092</name>
</gene>
<dbReference type="AlphaFoldDB" id="E7N281"/>
<reference evidence="1 2" key="1">
    <citation type="submission" date="2010-08" db="EMBL/GenBank/DDBJ databases">
        <authorList>
            <person name="Weinstock G."/>
            <person name="Sodergren E."/>
            <person name="Clifton S."/>
            <person name="Fulton L."/>
            <person name="Fulton B."/>
            <person name="Courtney L."/>
            <person name="Fronick C."/>
            <person name="Harrison M."/>
            <person name="Strong C."/>
            <person name="Farmer C."/>
            <person name="Delahaunty K."/>
            <person name="Markovic C."/>
            <person name="Hall O."/>
            <person name="Minx P."/>
            <person name="Tomlinson C."/>
            <person name="Mitreva M."/>
            <person name="Hou S."/>
            <person name="Chen J."/>
            <person name="Wollam A."/>
            <person name="Pepin K.H."/>
            <person name="Johnson M."/>
            <person name="Bhonagiri V."/>
            <person name="Zhang X."/>
            <person name="Suruliraj S."/>
            <person name="Warren W."/>
            <person name="Chinwalla A."/>
            <person name="Mardis E.R."/>
            <person name="Wilson R.K."/>
        </authorList>
    </citation>
    <scope>NUCLEOTIDE SEQUENCE [LARGE SCALE GENOMIC DNA]</scope>
    <source>
        <strain evidence="1 2">F0399</strain>
    </source>
</reference>
<name>E7N281_9FIRM</name>
<accession>E7N281</accession>
<evidence type="ECO:0008006" key="3">
    <source>
        <dbReference type="Google" id="ProtNLM"/>
    </source>
</evidence>
<dbReference type="RefSeq" id="WP_009349757.1">
    <property type="nucleotide sequence ID" value="NZ_GL638136.1"/>
</dbReference>
<keyword evidence="2" id="KW-1185">Reference proteome</keyword>
<evidence type="ECO:0000313" key="1">
    <source>
        <dbReference type="EMBL" id="EFW29863.1"/>
    </source>
</evidence>
<proteinExistence type="predicted"/>
<organism evidence="1 2">
    <name type="scientific">Selenomonas artemidis F0399</name>
    <dbReference type="NCBI Taxonomy" id="749551"/>
    <lineage>
        <taxon>Bacteria</taxon>
        <taxon>Bacillati</taxon>
        <taxon>Bacillota</taxon>
        <taxon>Negativicutes</taxon>
        <taxon>Selenomonadales</taxon>
        <taxon>Selenomonadaceae</taxon>
        <taxon>Selenomonas</taxon>
    </lineage>
</organism>
<protein>
    <recommendedName>
        <fullName evidence="3">DUF1848 domain-containing protein</fullName>
    </recommendedName>
</protein>
<dbReference type="STRING" id="749551.HMPREF9555_01092"/>